<reference evidence="1 2" key="1">
    <citation type="journal article" date="2013" name="ISME J.">
        <title>A metabolic model for members of the genus Tetrasphaera involved in enhanced biological phosphorus removal.</title>
        <authorList>
            <person name="Kristiansen R."/>
            <person name="Nguyen H.T.T."/>
            <person name="Saunders A.M."/>
            <person name="Nielsen J.L."/>
            <person name="Wimmer R."/>
            <person name="Le V.Q."/>
            <person name="McIlroy S.J."/>
            <person name="Petrovski S."/>
            <person name="Seviour R.J."/>
            <person name="Calteau A."/>
            <person name="Nielsen K.L."/>
            <person name="Nielsen P.H."/>
        </authorList>
    </citation>
    <scope>NUCLEOTIDE SEQUENCE [LARGE SCALE GENOMIC DNA]</scope>
    <source>
        <strain evidence="1 2">Lp2</strain>
    </source>
</reference>
<comment type="caution">
    <text evidence="1">The sequence shown here is derived from an EMBL/GenBank/DDBJ whole genome shotgun (WGS) entry which is preliminary data.</text>
</comment>
<accession>N0DY46</accession>
<dbReference type="InterPro" id="IPR058532">
    <property type="entry name" value="YjbR/MT2646/Rv2570-like"/>
</dbReference>
<keyword evidence="2" id="KW-1185">Reference proteome</keyword>
<evidence type="ECO:0000313" key="1">
    <source>
        <dbReference type="EMBL" id="CCH69188.1"/>
    </source>
</evidence>
<organism evidence="1 2">
    <name type="scientific">Phycicoccus elongatus Lp2</name>
    <dbReference type="NCBI Taxonomy" id="1193181"/>
    <lineage>
        <taxon>Bacteria</taxon>
        <taxon>Bacillati</taxon>
        <taxon>Actinomycetota</taxon>
        <taxon>Actinomycetes</taxon>
        <taxon>Micrococcales</taxon>
        <taxon>Intrasporangiaceae</taxon>
        <taxon>Phycicoccus</taxon>
    </lineage>
</organism>
<proteinExistence type="predicted"/>
<sequence length="135" mass="15012">MPPAERPAPVSRADLEGICEALPEVTLGESWHQPAYLVNGKAFVRFREPRKDCLDPATGEPMDDVIVVTVSDDGEKEALVTGEGPWFTIDHFNGHNAVLVRERDLHELDYLELAEVVTDAWACRAPKKLVKQHLG</sequence>
<protein>
    <recommendedName>
        <fullName evidence="3">MmcQ/YjbR family DNA-binding protein</fullName>
    </recommendedName>
</protein>
<dbReference type="HOGENOM" id="CLU_138549_1_0_11"/>
<evidence type="ECO:0008006" key="3">
    <source>
        <dbReference type="Google" id="ProtNLM"/>
    </source>
</evidence>
<dbReference type="Proteomes" id="UP000013167">
    <property type="component" value="Unassembled WGS sequence"/>
</dbReference>
<dbReference type="AlphaFoldDB" id="N0DY46"/>
<dbReference type="STRING" id="1193181.BN10_1390020"/>
<dbReference type="OrthoDB" id="954305at2"/>
<dbReference type="Pfam" id="PF04237">
    <property type="entry name" value="YjbR"/>
    <property type="match status" value="1"/>
</dbReference>
<name>N0DY46_9MICO</name>
<dbReference type="SUPFAM" id="SSF159888">
    <property type="entry name" value="YdhG-like"/>
    <property type="match status" value="1"/>
</dbReference>
<gene>
    <name evidence="1" type="ORF">BN10_1390020</name>
</gene>
<dbReference type="eggNOG" id="COG3801">
    <property type="taxonomic scope" value="Bacteria"/>
</dbReference>
<dbReference type="EMBL" id="CAIZ01000045">
    <property type="protein sequence ID" value="CCH69188.1"/>
    <property type="molecule type" value="Genomic_DNA"/>
</dbReference>
<evidence type="ECO:0000313" key="2">
    <source>
        <dbReference type="Proteomes" id="UP000013167"/>
    </source>
</evidence>
<dbReference type="RefSeq" id="WP_010851938.1">
    <property type="nucleotide sequence ID" value="NZ_HF570956.1"/>
</dbReference>